<dbReference type="PRINTS" id="PR00695">
    <property type="entry name" value="CUNO2RDTASE"/>
</dbReference>
<feature type="binding site" description="type 1 copper site" evidence="12">
    <location>
        <position position="191"/>
    </location>
    <ligand>
        <name>Cu cation</name>
        <dbReference type="ChEBI" id="CHEBI:23378"/>
        <label>1</label>
    </ligand>
</feature>
<feature type="binding site" description="type 1 copper site" evidence="12">
    <location>
        <position position="182"/>
    </location>
    <ligand>
        <name>Cu cation</name>
        <dbReference type="ChEBI" id="CHEBI:23378"/>
        <label>1</label>
    </ligand>
</feature>
<dbReference type="InterPro" id="IPR045087">
    <property type="entry name" value="Cu-oxidase_fam"/>
</dbReference>
<dbReference type="CDD" id="cd11020">
    <property type="entry name" value="CuRO_1_CuNIR"/>
    <property type="match status" value="1"/>
</dbReference>
<feature type="binding site" description="type 1 copper site" evidence="12">
    <location>
        <position position="183"/>
    </location>
    <ligand>
        <name>Cu cation</name>
        <dbReference type="ChEBI" id="CHEBI:23378"/>
        <label>1</label>
    </ligand>
</feature>
<comment type="catalytic activity">
    <reaction evidence="11">
        <text>nitric oxide + Fe(III)-[cytochrome c] + H2O = Fe(II)-[cytochrome c] + nitrite + 2 H(+)</text>
        <dbReference type="Rhea" id="RHEA:15233"/>
        <dbReference type="Rhea" id="RHEA-COMP:10350"/>
        <dbReference type="Rhea" id="RHEA-COMP:14399"/>
        <dbReference type="ChEBI" id="CHEBI:15377"/>
        <dbReference type="ChEBI" id="CHEBI:15378"/>
        <dbReference type="ChEBI" id="CHEBI:16301"/>
        <dbReference type="ChEBI" id="CHEBI:16480"/>
        <dbReference type="ChEBI" id="CHEBI:29033"/>
        <dbReference type="ChEBI" id="CHEBI:29034"/>
        <dbReference type="EC" id="1.7.2.1"/>
    </reaction>
</comment>
<evidence type="ECO:0000256" key="1">
    <source>
        <dbReference type="ARBA" id="ARBA00001960"/>
    </source>
</evidence>
<dbReference type="InterPro" id="IPR011707">
    <property type="entry name" value="Cu-oxidase-like_N"/>
</dbReference>
<comment type="cofactor">
    <cofactor evidence="1 12">
        <name>Cu(+)</name>
        <dbReference type="ChEBI" id="CHEBI:49552"/>
    </cofactor>
</comment>
<keyword evidence="7 12" id="KW-0479">Metal-binding</keyword>
<reference evidence="16 17" key="1">
    <citation type="submission" date="2017-08" db="EMBL/GenBank/DDBJ databases">
        <title>Virgibacillus indicus sp. nov. and Virgibacillus profoundi sp. nov, two moderately halophilic bacteria isolated from marine sediment by using the Microfluidic Streak Plate.</title>
        <authorList>
            <person name="Xu B."/>
            <person name="Hu B."/>
            <person name="Wang J."/>
            <person name="Zhu Y."/>
            <person name="Huang L."/>
            <person name="Du W."/>
            <person name="Huang Y."/>
        </authorList>
    </citation>
    <scope>NUCLEOTIDE SEQUENCE [LARGE SCALE GENOMIC DNA]</scope>
    <source>
        <strain evidence="16 17">IO3-P3-H5</strain>
    </source>
</reference>
<feature type="binding site" description="type 1 copper site" evidence="12">
    <location>
        <position position="196"/>
    </location>
    <ligand>
        <name>Cu cation</name>
        <dbReference type="ChEBI" id="CHEBI:23378"/>
        <label>1</label>
    </ligand>
</feature>
<evidence type="ECO:0000256" key="8">
    <source>
        <dbReference type="ARBA" id="ARBA00022737"/>
    </source>
</evidence>
<keyword evidence="14" id="KW-0732">Signal</keyword>
<dbReference type="SUPFAM" id="SSF49503">
    <property type="entry name" value="Cupredoxins"/>
    <property type="match status" value="2"/>
</dbReference>
<evidence type="ECO:0000256" key="6">
    <source>
        <dbReference type="ARBA" id="ARBA00017290"/>
    </source>
</evidence>
<evidence type="ECO:0000256" key="4">
    <source>
        <dbReference type="ARBA" id="ARBA00011233"/>
    </source>
</evidence>
<feature type="chain" id="PRO_5013081646" description="Copper-containing nitrite reductase" evidence="14">
    <location>
        <begin position="25"/>
        <end position="386"/>
    </location>
</feature>
<proteinExistence type="inferred from homology"/>
<evidence type="ECO:0000256" key="3">
    <source>
        <dbReference type="ARBA" id="ARBA00010609"/>
    </source>
</evidence>
<comment type="subunit">
    <text evidence="4">Homotrimer.</text>
</comment>
<dbReference type="EC" id="1.7.2.1" evidence="5"/>
<evidence type="ECO:0000313" key="16">
    <source>
        <dbReference type="EMBL" id="PAV31036.1"/>
    </source>
</evidence>
<gene>
    <name evidence="16" type="ORF">CIL05_04830</name>
</gene>
<evidence type="ECO:0000256" key="13">
    <source>
        <dbReference type="SAM" id="MobiDB-lite"/>
    </source>
</evidence>
<sequence length="386" mass="42135">MLKKLNYSLIVGLSASALLLSACGDDLGNVNSDESTDSAETVAAEETEASGSSYSYDVNPVDYEPIEPHKDLDQEPVPVKMERIGENEVNIEMTAQITDIEIAPGIEYKTWNFNGEAPGPLLVVQEGDWINFTLHNMDPAIPHSMDFHAVHADPATQFADVKPDESGTFRFQAGSPGVFMYHCATDPVLSHIANGMHGAIIVMPKDGFPTDDEVDREFVVVQNEWYKYNDLENMMNMPPRQVVFSTKTLEYMADDEVDGYTFDGVNTNGTVTALTENDADTVLYAKPGEKVRMYINNVGPNEVSSFHVIGTIMEDVYLDGNPANHLEGMQTVMLPASGGAIVEFTLKEEGSYSFVTHQFDHVSKGAVGTIVVNESGGPEGGSMMSH</sequence>
<keyword evidence="10 12" id="KW-0186">Copper</keyword>
<feature type="binding site" description="type 1 copper site" evidence="12">
    <location>
        <position position="357"/>
    </location>
    <ligand>
        <name>Cu cation</name>
        <dbReference type="ChEBI" id="CHEBI:23378"/>
        <label>1</label>
    </ligand>
</feature>
<dbReference type="GO" id="GO:0005507">
    <property type="term" value="F:copper ion binding"/>
    <property type="evidence" value="ECO:0007669"/>
    <property type="project" value="InterPro"/>
</dbReference>
<dbReference type="PROSITE" id="PS51257">
    <property type="entry name" value="PROKAR_LIPOPROTEIN"/>
    <property type="match status" value="1"/>
</dbReference>
<keyword evidence="17" id="KW-1185">Reference proteome</keyword>
<evidence type="ECO:0000256" key="7">
    <source>
        <dbReference type="ARBA" id="ARBA00022723"/>
    </source>
</evidence>
<protein>
    <recommendedName>
        <fullName evidence="6">Copper-containing nitrite reductase</fullName>
        <ecNumber evidence="5">1.7.2.1</ecNumber>
    </recommendedName>
</protein>
<dbReference type="AlphaFoldDB" id="A0A2A2IIA7"/>
<evidence type="ECO:0000256" key="2">
    <source>
        <dbReference type="ARBA" id="ARBA00001973"/>
    </source>
</evidence>
<keyword evidence="8" id="KW-0677">Repeat</keyword>
<accession>A0A2A2IIA7</accession>
<comment type="caution">
    <text evidence="16">The sequence shown here is derived from an EMBL/GenBank/DDBJ whole genome shotgun (WGS) entry which is preliminary data.</text>
</comment>
<evidence type="ECO:0000259" key="15">
    <source>
        <dbReference type="Pfam" id="PF07732"/>
    </source>
</evidence>
<evidence type="ECO:0000256" key="11">
    <source>
        <dbReference type="ARBA" id="ARBA00049340"/>
    </source>
</evidence>
<comment type="similarity">
    <text evidence="3">Belongs to the multicopper oxidase family.</text>
</comment>
<dbReference type="OrthoDB" id="9757546at2"/>
<name>A0A2A2IIA7_9BACI</name>
<dbReference type="GO" id="GO:0050421">
    <property type="term" value="F:nitrite reductase (NO-forming) activity"/>
    <property type="evidence" value="ECO:0007669"/>
    <property type="project" value="UniProtKB-EC"/>
</dbReference>
<comment type="cofactor">
    <cofactor evidence="2 12">
        <name>Cu(2+)</name>
        <dbReference type="ChEBI" id="CHEBI:29036"/>
    </cofactor>
</comment>
<feature type="binding site" description="type 1 copper site" evidence="12">
    <location>
        <position position="143"/>
    </location>
    <ligand>
        <name>Cu cation</name>
        <dbReference type="ChEBI" id="CHEBI:23378"/>
        <label>1</label>
    </ligand>
</feature>
<dbReference type="InterPro" id="IPR008972">
    <property type="entry name" value="Cupredoxin"/>
</dbReference>
<dbReference type="Proteomes" id="UP000218887">
    <property type="component" value="Unassembled WGS sequence"/>
</dbReference>
<dbReference type="CDD" id="cd04208">
    <property type="entry name" value="CuRO_2_CuNIR"/>
    <property type="match status" value="1"/>
</dbReference>
<evidence type="ECO:0000256" key="10">
    <source>
        <dbReference type="ARBA" id="ARBA00023008"/>
    </source>
</evidence>
<evidence type="ECO:0000256" key="5">
    <source>
        <dbReference type="ARBA" id="ARBA00011882"/>
    </source>
</evidence>
<dbReference type="InterPro" id="IPR001287">
    <property type="entry name" value="NO2-reductase_Cu"/>
</dbReference>
<dbReference type="PANTHER" id="PTHR11709:SF394">
    <property type="entry name" value="FI03373P-RELATED"/>
    <property type="match status" value="1"/>
</dbReference>
<feature type="signal peptide" evidence="14">
    <location>
        <begin position="1"/>
        <end position="24"/>
    </location>
</feature>
<dbReference type="Gene3D" id="2.60.40.420">
    <property type="entry name" value="Cupredoxins - blue copper proteins"/>
    <property type="match status" value="2"/>
</dbReference>
<feature type="domain" description="Plastocyanin-like" evidence="15">
    <location>
        <begin position="98"/>
        <end position="205"/>
    </location>
</feature>
<keyword evidence="9" id="KW-0560">Oxidoreductase</keyword>
<dbReference type="Pfam" id="PF07732">
    <property type="entry name" value="Cu-oxidase_3"/>
    <property type="match status" value="1"/>
</dbReference>
<dbReference type="RefSeq" id="WP_095654367.1">
    <property type="nucleotide sequence ID" value="NZ_NPOA01000002.1"/>
</dbReference>
<organism evidence="16 17">
    <name type="scientific">Virgibacillus profundi</name>
    <dbReference type="NCBI Taxonomy" id="2024555"/>
    <lineage>
        <taxon>Bacteria</taxon>
        <taxon>Bacillati</taxon>
        <taxon>Bacillota</taxon>
        <taxon>Bacilli</taxon>
        <taxon>Bacillales</taxon>
        <taxon>Bacillaceae</taxon>
        <taxon>Virgibacillus</taxon>
    </lineage>
</organism>
<feature type="region of interest" description="Disordered" evidence="13">
    <location>
        <begin position="31"/>
        <end position="57"/>
    </location>
</feature>
<dbReference type="PANTHER" id="PTHR11709">
    <property type="entry name" value="MULTI-COPPER OXIDASE"/>
    <property type="match status" value="1"/>
</dbReference>
<evidence type="ECO:0000256" key="9">
    <source>
        <dbReference type="ARBA" id="ARBA00023002"/>
    </source>
</evidence>
<dbReference type="EMBL" id="NPOA01000002">
    <property type="protein sequence ID" value="PAV31036.1"/>
    <property type="molecule type" value="Genomic_DNA"/>
</dbReference>
<feature type="binding site" description="type 1 copper site" evidence="12">
    <location>
        <position position="148"/>
    </location>
    <ligand>
        <name>Cu cation</name>
        <dbReference type="ChEBI" id="CHEBI:23378"/>
        <label>1</label>
    </ligand>
</feature>
<evidence type="ECO:0000256" key="14">
    <source>
        <dbReference type="SAM" id="SignalP"/>
    </source>
</evidence>
<evidence type="ECO:0000313" key="17">
    <source>
        <dbReference type="Proteomes" id="UP000218887"/>
    </source>
</evidence>
<evidence type="ECO:0000256" key="12">
    <source>
        <dbReference type="PIRSR" id="PIRSR601287-1"/>
    </source>
</evidence>